<dbReference type="EMBL" id="CP031968">
    <property type="protein sequence ID" value="AXT46282.1"/>
    <property type="molecule type" value="Genomic_DNA"/>
</dbReference>
<dbReference type="GO" id="GO:0019752">
    <property type="term" value="P:carboxylic acid metabolic process"/>
    <property type="evidence" value="ECO:0007669"/>
    <property type="project" value="UniProtKB-ARBA"/>
</dbReference>
<dbReference type="PIRSF" id="PIRSF001439">
    <property type="entry name" value="CryM"/>
    <property type="match status" value="1"/>
</dbReference>
<dbReference type="RefSeq" id="WP_118267241.1">
    <property type="nucleotide sequence ID" value="NZ_CP031968.1"/>
</dbReference>
<accession>A0AAD0RPP1</accession>
<dbReference type="Proteomes" id="UP000259465">
    <property type="component" value="Chromosome"/>
</dbReference>
<dbReference type="GO" id="GO:0005737">
    <property type="term" value="C:cytoplasm"/>
    <property type="evidence" value="ECO:0007669"/>
    <property type="project" value="TreeGrafter"/>
</dbReference>
<evidence type="ECO:0000256" key="1">
    <source>
        <dbReference type="ARBA" id="ARBA00008903"/>
    </source>
</evidence>
<dbReference type="Gene3D" id="3.40.50.720">
    <property type="entry name" value="NAD(P)-binding Rossmann-like Domain"/>
    <property type="match status" value="1"/>
</dbReference>
<dbReference type="AlphaFoldDB" id="A0AAD0RPP1"/>
<gene>
    <name evidence="2" type="ORF">D1345_08840</name>
</gene>
<dbReference type="KEGG" id="crz:D1345_08840"/>
<sequence>MFFVSEAIAARVVGILDAIEVVEDVFRQLFRGEARAYPAVMAKGPSMAELFGVKCGALDNGAIYGAKLGSYWPGNRYSGLPAHASSTLLLDAETGFPKALIAATYLTSLRTAAANGAAIRHLAREDSHSVGLVGAGHQAWFELQAAIAVRPVDCVRIWNRNMPEAERLAERVRHELGIQDAAASDLESTVKAADIVITVTAARQPLVSREWVQPGTHISAMGSDAPGKQELDASLVASARLFTDLLEQSVSLGEFEAAIKEGLIRQEDIVTLGAVIDGSAQGRAGRDDITIFDSSGIGLQDLAIGALALKRALELKLVSPIGFLEQVPGSHQVQGALK</sequence>
<comment type="similarity">
    <text evidence="1">Belongs to the ornithine cyclodeaminase/mu-crystallin family.</text>
</comment>
<dbReference type="PANTHER" id="PTHR13812">
    <property type="entry name" value="KETIMINE REDUCTASE MU-CRYSTALLIN"/>
    <property type="match status" value="1"/>
</dbReference>
<reference evidence="2 3" key="1">
    <citation type="submission" date="2018-08" db="EMBL/GenBank/DDBJ databases">
        <title>Complete genome sequence of JP2-74.</title>
        <authorList>
            <person name="Wu L."/>
        </authorList>
    </citation>
    <scope>NUCLEOTIDE SEQUENCE [LARGE SCALE GENOMIC DNA]</scope>
    <source>
        <strain evidence="2 3">JP2-74</strain>
    </source>
</reference>
<dbReference type="PANTHER" id="PTHR13812:SF19">
    <property type="entry name" value="KETIMINE REDUCTASE MU-CRYSTALLIN"/>
    <property type="match status" value="1"/>
</dbReference>
<evidence type="ECO:0000313" key="2">
    <source>
        <dbReference type="EMBL" id="AXT46282.1"/>
    </source>
</evidence>
<dbReference type="InterPro" id="IPR023401">
    <property type="entry name" value="ODC_N"/>
</dbReference>
<evidence type="ECO:0000313" key="3">
    <source>
        <dbReference type="Proteomes" id="UP000259465"/>
    </source>
</evidence>
<dbReference type="SUPFAM" id="SSF51735">
    <property type="entry name" value="NAD(P)-binding Rossmann-fold domains"/>
    <property type="match status" value="1"/>
</dbReference>
<proteinExistence type="inferred from homology"/>
<dbReference type="InterPro" id="IPR036291">
    <property type="entry name" value="NAD(P)-bd_dom_sf"/>
</dbReference>
<dbReference type="Gene3D" id="3.30.1780.10">
    <property type="entry name" value="ornithine cyclodeaminase, domain 1"/>
    <property type="match status" value="1"/>
</dbReference>
<protein>
    <submittedName>
        <fullName evidence="2">Ornithine cyclodeaminase family protein</fullName>
    </submittedName>
</protein>
<dbReference type="GO" id="GO:0016491">
    <property type="term" value="F:oxidoreductase activity"/>
    <property type="evidence" value="ECO:0007669"/>
    <property type="project" value="UniProtKB-ARBA"/>
</dbReference>
<dbReference type="Pfam" id="PF02423">
    <property type="entry name" value="OCD_Mu_crystall"/>
    <property type="match status" value="1"/>
</dbReference>
<dbReference type="FunFam" id="3.40.50.720:FF:000311">
    <property type="entry name" value="Ornithine cyclodeaminase"/>
    <property type="match status" value="1"/>
</dbReference>
<dbReference type="InterPro" id="IPR003462">
    <property type="entry name" value="ODC_Mu_crystall"/>
</dbReference>
<organism evidence="2 3">
    <name type="scientific">Chromobacterium rhizoryzae</name>
    <dbReference type="NCBI Taxonomy" id="1778675"/>
    <lineage>
        <taxon>Bacteria</taxon>
        <taxon>Pseudomonadati</taxon>
        <taxon>Pseudomonadota</taxon>
        <taxon>Betaproteobacteria</taxon>
        <taxon>Neisseriales</taxon>
        <taxon>Chromobacteriaceae</taxon>
        <taxon>Chromobacterium</taxon>
    </lineage>
</organism>
<keyword evidence="3" id="KW-1185">Reference proteome</keyword>
<name>A0AAD0RPP1_9NEIS</name>